<dbReference type="InterPro" id="IPR036249">
    <property type="entry name" value="Thioredoxin-like_sf"/>
</dbReference>
<organism evidence="2 3">
    <name type="scientific">Qipengyuania flava</name>
    <dbReference type="NCBI Taxonomy" id="192812"/>
    <lineage>
        <taxon>Bacteria</taxon>
        <taxon>Pseudomonadati</taxon>
        <taxon>Pseudomonadota</taxon>
        <taxon>Alphaproteobacteria</taxon>
        <taxon>Sphingomonadales</taxon>
        <taxon>Erythrobacteraceae</taxon>
        <taxon>Qipengyuania</taxon>
    </lineage>
</organism>
<proteinExistence type="predicted"/>
<dbReference type="InterPro" id="IPR000866">
    <property type="entry name" value="AhpC/TSA"/>
</dbReference>
<dbReference type="PROSITE" id="PS51352">
    <property type="entry name" value="THIOREDOXIN_2"/>
    <property type="match status" value="1"/>
</dbReference>
<evidence type="ECO:0000259" key="1">
    <source>
        <dbReference type="PROSITE" id="PS51352"/>
    </source>
</evidence>
<accession>A0A3T1CIS2</accession>
<keyword evidence="2" id="KW-0560">Oxidoreductase</keyword>
<dbReference type="GO" id="GO:0004601">
    <property type="term" value="F:peroxidase activity"/>
    <property type="evidence" value="ECO:0007669"/>
    <property type="project" value="UniProtKB-KW"/>
</dbReference>
<dbReference type="SUPFAM" id="SSF52833">
    <property type="entry name" value="Thioredoxin-like"/>
    <property type="match status" value="1"/>
</dbReference>
<feature type="domain" description="Thioredoxin" evidence="1">
    <location>
        <begin position="4"/>
        <end position="163"/>
    </location>
</feature>
<keyword evidence="2" id="KW-0575">Peroxidase</keyword>
<evidence type="ECO:0000313" key="3">
    <source>
        <dbReference type="Proteomes" id="UP000290057"/>
    </source>
</evidence>
<dbReference type="Pfam" id="PF00578">
    <property type="entry name" value="AhpC-TSA"/>
    <property type="match status" value="1"/>
</dbReference>
<dbReference type="AlphaFoldDB" id="A0A3T1CIS2"/>
<dbReference type="Proteomes" id="UP000290057">
    <property type="component" value="Chromosome"/>
</dbReference>
<dbReference type="CDD" id="cd02970">
    <property type="entry name" value="PRX_like2"/>
    <property type="match status" value="1"/>
</dbReference>
<dbReference type="EMBL" id="AP019389">
    <property type="protein sequence ID" value="BBI20889.1"/>
    <property type="molecule type" value="Genomic_DNA"/>
</dbReference>
<sequence>MTQLVPGQAVPDLDLPLTIDARFELSQQHPDTFTMLVFYRGKHCPICKKYLTELGSKLGKFTDKGINVFAVSMDSPERAAVSHEEWETGDLPIAHSLSEEKAREWGLYISQKREGSEEPDVFSEPGLFLVKPDGTLHFAVVQNAPFTRPDLDDLLSGLSFTLENDYPTRGTLS</sequence>
<protein>
    <submittedName>
        <fullName evidence="2">Thioredoxin peroxidase</fullName>
    </submittedName>
</protein>
<dbReference type="Gene3D" id="3.40.30.10">
    <property type="entry name" value="Glutaredoxin"/>
    <property type="match status" value="1"/>
</dbReference>
<keyword evidence="3" id="KW-1185">Reference proteome</keyword>
<name>A0A3T1CIS2_9SPHN</name>
<dbReference type="InterPro" id="IPR013766">
    <property type="entry name" value="Thioredoxin_domain"/>
</dbReference>
<gene>
    <name evidence="2" type="ORF">EKJ_17360</name>
</gene>
<evidence type="ECO:0000313" key="2">
    <source>
        <dbReference type="EMBL" id="BBI20889.1"/>
    </source>
</evidence>
<reference evidence="2 3" key="1">
    <citation type="submission" date="2019-01" db="EMBL/GenBank/DDBJ databases">
        <title>Complete genome sequence of Erythrobacter flavus KJ5.</title>
        <authorList>
            <person name="Kanesaki Y."/>
            <person name="Brotosudarmo T."/>
            <person name="Moriuchi R."/>
            <person name="Awai K."/>
        </authorList>
    </citation>
    <scope>NUCLEOTIDE SEQUENCE [LARGE SCALE GENOMIC DNA]</scope>
    <source>
        <strain evidence="2 3">KJ5</strain>
    </source>
</reference>
<dbReference type="RefSeq" id="WP_130586580.1">
    <property type="nucleotide sequence ID" value="NZ_AP019389.1"/>
</dbReference>